<feature type="transmembrane region" description="Helical" evidence="1">
    <location>
        <begin position="65"/>
        <end position="83"/>
    </location>
</feature>
<evidence type="ECO:0000313" key="2">
    <source>
        <dbReference type="EMBL" id="SHL55878.1"/>
    </source>
</evidence>
<dbReference type="InterPro" id="IPR025576">
    <property type="entry name" value="YwiC"/>
</dbReference>
<feature type="transmembrane region" description="Helical" evidence="1">
    <location>
        <begin position="220"/>
        <end position="241"/>
    </location>
</feature>
<accession>A0A1M7BLE9</accession>
<sequence length="243" mass="27722">MKFKKQNQHGAWAMIFMPLLLGIAAGGFHFSQLFYMAGWLLMFFAADHALMFIKRMKRNKEFGYLKSALMFGGIAILLFLYPLMVEYRIMFFFIVMLPLGLITAYYAKIRDERNIINDIAAIMIFSIAGGGIAFLNSHEWTHGITTVIAVSFLYFVGSALVVKTVVRERKNIRYRNASYIYHALLFLGMLAWHYLLGIAFVVGIIRAVGVYGRGWTPKKLGILEVVHVLWISAWVVVYLTAVL</sequence>
<keyword evidence="1" id="KW-0812">Transmembrane</keyword>
<evidence type="ECO:0000256" key="1">
    <source>
        <dbReference type="SAM" id="Phobius"/>
    </source>
</evidence>
<organism evidence="2 3">
    <name type="scientific">Lacicoccus alkaliphilus DSM 16010</name>
    <dbReference type="NCBI Taxonomy" id="1123231"/>
    <lineage>
        <taxon>Bacteria</taxon>
        <taxon>Bacillati</taxon>
        <taxon>Bacillota</taxon>
        <taxon>Bacilli</taxon>
        <taxon>Bacillales</taxon>
        <taxon>Salinicoccaceae</taxon>
        <taxon>Lacicoccus</taxon>
    </lineage>
</organism>
<evidence type="ECO:0000313" key="3">
    <source>
        <dbReference type="Proteomes" id="UP000184206"/>
    </source>
</evidence>
<reference evidence="2 3" key="1">
    <citation type="submission" date="2016-11" db="EMBL/GenBank/DDBJ databases">
        <authorList>
            <person name="Jaros S."/>
            <person name="Januszkiewicz K."/>
            <person name="Wedrychowicz H."/>
        </authorList>
    </citation>
    <scope>NUCLEOTIDE SEQUENCE [LARGE SCALE GENOMIC DNA]</scope>
    <source>
        <strain evidence="2 3">DSM 16010</strain>
    </source>
</reference>
<dbReference type="RefSeq" id="WP_072707952.1">
    <property type="nucleotide sequence ID" value="NZ_FRCF01000002.1"/>
</dbReference>
<gene>
    <name evidence="2" type="ORF">SAMN02745189_00502</name>
</gene>
<feature type="transmembrane region" description="Helical" evidence="1">
    <location>
        <begin position="143"/>
        <end position="162"/>
    </location>
</feature>
<proteinExistence type="predicted"/>
<dbReference type="EMBL" id="FRCF01000002">
    <property type="protein sequence ID" value="SHL55878.1"/>
    <property type="molecule type" value="Genomic_DNA"/>
</dbReference>
<keyword evidence="3" id="KW-1185">Reference proteome</keyword>
<dbReference type="Pfam" id="PF14256">
    <property type="entry name" value="YwiC"/>
    <property type="match status" value="1"/>
</dbReference>
<dbReference type="Proteomes" id="UP000184206">
    <property type="component" value="Unassembled WGS sequence"/>
</dbReference>
<feature type="transmembrane region" description="Helical" evidence="1">
    <location>
        <begin position="183"/>
        <end position="208"/>
    </location>
</feature>
<name>A0A1M7BLE9_9BACL</name>
<keyword evidence="1" id="KW-0472">Membrane</keyword>
<feature type="transmembrane region" description="Helical" evidence="1">
    <location>
        <begin position="119"/>
        <end position="137"/>
    </location>
</feature>
<protein>
    <submittedName>
        <fullName evidence="2">YwiC-like protein</fullName>
    </submittedName>
</protein>
<feature type="transmembrane region" description="Helical" evidence="1">
    <location>
        <begin position="89"/>
        <end position="107"/>
    </location>
</feature>
<feature type="transmembrane region" description="Helical" evidence="1">
    <location>
        <begin position="36"/>
        <end position="53"/>
    </location>
</feature>
<dbReference type="AlphaFoldDB" id="A0A1M7BLE9"/>
<keyword evidence="1" id="KW-1133">Transmembrane helix</keyword>
<feature type="transmembrane region" description="Helical" evidence="1">
    <location>
        <begin position="12"/>
        <end position="30"/>
    </location>
</feature>
<dbReference type="STRING" id="1123231.SAMN02745189_00502"/>